<dbReference type="InterPro" id="IPR023346">
    <property type="entry name" value="Lysozyme-like_dom_sf"/>
</dbReference>
<feature type="domain" description="Transglycosylase SLT" evidence="2">
    <location>
        <begin position="87"/>
        <end position="198"/>
    </location>
</feature>
<dbReference type="GO" id="GO:0016020">
    <property type="term" value="C:membrane"/>
    <property type="evidence" value="ECO:0007669"/>
    <property type="project" value="InterPro"/>
</dbReference>
<protein>
    <submittedName>
        <fullName evidence="3">Soluble lytic murein transglycosylase-like protein</fullName>
    </submittedName>
</protein>
<dbReference type="Proteomes" id="UP001155034">
    <property type="component" value="Unassembled WGS sequence"/>
</dbReference>
<dbReference type="Pfam" id="PF01464">
    <property type="entry name" value="SLT"/>
    <property type="match status" value="1"/>
</dbReference>
<proteinExistence type="inferred from homology"/>
<dbReference type="PROSITE" id="PS00922">
    <property type="entry name" value="TRANSGLYCOSYLASE"/>
    <property type="match status" value="1"/>
</dbReference>
<dbReference type="RefSeq" id="WP_183956850.1">
    <property type="nucleotide sequence ID" value="NZ_CALTSF010000014.1"/>
</dbReference>
<evidence type="ECO:0000256" key="1">
    <source>
        <dbReference type="ARBA" id="ARBA00007734"/>
    </source>
</evidence>
<gene>
    <name evidence="3" type="ORF">GGP82_000626</name>
</gene>
<comment type="similarity">
    <text evidence="1">Belongs to the transglycosylase Slt family.</text>
</comment>
<name>A0A9X2PKJ5_9BACT</name>
<organism evidence="3 4">
    <name type="scientific">Salinibacter ruber</name>
    <dbReference type="NCBI Taxonomy" id="146919"/>
    <lineage>
        <taxon>Bacteria</taxon>
        <taxon>Pseudomonadati</taxon>
        <taxon>Rhodothermota</taxon>
        <taxon>Rhodothermia</taxon>
        <taxon>Rhodothermales</taxon>
        <taxon>Salinibacteraceae</taxon>
        <taxon>Salinibacter</taxon>
    </lineage>
</organism>
<evidence type="ECO:0000313" key="3">
    <source>
        <dbReference type="EMBL" id="MCS3864095.1"/>
    </source>
</evidence>
<sequence length="227" mass="25380">MAPNTSRLLPRAFLAGGALFLLAALGAVPVVPPAWGQKGPHVDAHVRHVAQNTRPKAPARSTRRRLRDYDSYVRYFSGLAYTRSGVNLSTNFVRALIAAESAARPRAVSSAGAIGLLQIRPETGRRAARALYDTGYEFRFVDRRRLRRLSADDLKDPALNILIGCYLLDRYNAEFGDHLARTVGAWNAGPDRVRQYRGTPPYEETVGLIRRVNAFYLFFRRQDARAP</sequence>
<accession>A0A9X2PKJ5</accession>
<dbReference type="InterPro" id="IPR000189">
    <property type="entry name" value="Transglyc_AS"/>
</dbReference>
<dbReference type="PANTHER" id="PTHR37423">
    <property type="entry name" value="SOLUBLE LYTIC MUREIN TRANSGLYCOSYLASE-RELATED"/>
    <property type="match status" value="1"/>
</dbReference>
<dbReference type="PANTHER" id="PTHR37423:SF2">
    <property type="entry name" value="MEMBRANE-BOUND LYTIC MUREIN TRANSGLYCOSYLASE C"/>
    <property type="match status" value="1"/>
</dbReference>
<dbReference type="EMBL" id="JANTYZ010000001">
    <property type="protein sequence ID" value="MCS3864095.1"/>
    <property type="molecule type" value="Genomic_DNA"/>
</dbReference>
<comment type="caution">
    <text evidence="3">The sequence shown here is derived from an EMBL/GenBank/DDBJ whole genome shotgun (WGS) entry which is preliminary data.</text>
</comment>
<evidence type="ECO:0000259" key="2">
    <source>
        <dbReference type="Pfam" id="PF01464"/>
    </source>
</evidence>
<dbReference type="InterPro" id="IPR008258">
    <property type="entry name" value="Transglycosylase_SLT_dom_1"/>
</dbReference>
<evidence type="ECO:0000313" key="4">
    <source>
        <dbReference type="Proteomes" id="UP001155034"/>
    </source>
</evidence>
<dbReference type="CDD" id="cd00254">
    <property type="entry name" value="LT-like"/>
    <property type="match status" value="1"/>
</dbReference>
<reference evidence="3" key="1">
    <citation type="submission" date="2022-08" db="EMBL/GenBank/DDBJ databases">
        <title>Genomic Encyclopedia of Type Strains, Phase V (KMG-V): Genome sequencing to study the core and pangenomes of soil and plant-associated prokaryotes.</title>
        <authorList>
            <person name="Whitman W."/>
        </authorList>
    </citation>
    <scope>NUCLEOTIDE SEQUENCE</scope>
    <source>
        <strain evidence="3">SP2016B</strain>
    </source>
</reference>
<dbReference type="GO" id="GO:0008933">
    <property type="term" value="F:peptidoglycan lytic transglycosylase activity"/>
    <property type="evidence" value="ECO:0007669"/>
    <property type="project" value="InterPro"/>
</dbReference>
<dbReference type="GO" id="GO:0000270">
    <property type="term" value="P:peptidoglycan metabolic process"/>
    <property type="evidence" value="ECO:0007669"/>
    <property type="project" value="InterPro"/>
</dbReference>
<dbReference type="SUPFAM" id="SSF53955">
    <property type="entry name" value="Lysozyme-like"/>
    <property type="match status" value="1"/>
</dbReference>
<dbReference type="AlphaFoldDB" id="A0A9X2PKJ5"/>
<dbReference type="Gene3D" id="1.10.530.10">
    <property type="match status" value="1"/>
</dbReference>